<dbReference type="InterPro" id="IPR036259">
    <property type="entry name" value="MFS_trans_sf"/>
</dbReference>
<feature type="region of interest" description="Disordered" evidence="9">
    <location>
        <begin position="684"/>
        <end position="722"/>
    </location>
</feature>
<accession>A0A5N5WNY8</accession>
<feature type="transmembrane region" description="Helical" evidence="10">
    <location>
        <begin position="855"/>
        <end position="876"/>
    </location>
</feature>
<protein>
    <submittedName>
        <fullName evidence="12">Major facilitator superfamily domain-containing protein</fullName>
    </submittedName>
</protein>
<evidence type="ECO:0000256" key="10">
    <source>
        <dbReference type="SAM" id="Phobius"/>
    </source>
</evidence>
<dbReference type="SUPFAM" id="SSF51905">
    <property type="entry name" value="FAD/NAD(P)-binding domain"/>
    <property type="match status" value="1"/>
</dbReference>
<dbReference type="SUPFAM" id="SSF54373">
    <property type="entry name" value="FAD-linked reductases, C-terminal domain"/>
    <property type="match status" value="1"/>
</dbReference>
<comment type="subcellular location">
    <subcellularLocation>
        <location evidence="1">Membrane</location>
        <topology evidence="1">Multi-pass membrane protein</topology>
    </subcellularLocation>
</comment>
<dbReference type="AlphaFoldDB" id="A0A5N5WNY8"/>
<evidence type="ECO:0000256" key="1">
    <source>
        <dbReference type="ARBA" id="ARBA00004141"/>
    </source>
</evidence>
<evidence type="ECO:0000259" key="11">
    <source>
        <dbReference type="PROSITE" id="PS50850"/>
    </source>
</evidence>
<dbReference type="PRINTS" id="PR00420">
    <property type="entry name" value="RNGMNOXGNASE"/>
</dbReference>
<dbReference type="InterPro" id="IPR011701">
    <property type="entry name" value="MFS"/>
</dbReference>
<dbReference type="GO" id="GO:0071949">
    <property type="term" value="F:FAD binding"/>
    <property type="evidence" value="ECO:0007669"/>
    <property type="project" value="InterPro"/>
</dbReference>
<dbReference type="InterPro" id="IPR020846">
    <property type="entry name" value="MFS_dom"/>
</dbReference>
<dbReference type="FunFam" id="1.20.1250.20:FF:000011">
    <property type="entry name" value="MFS multidrug transporter, putative"/>
    <property type="match status" value="1"/>
</dbReference>
<keyword evidence="8 10" id="KW-0472">Membrane</keyword>
<feature type="domain" description="Major facilitator superfamily (MFS) profile" evidence="11">
    <location>
        <begin position="729"/>
        <end position="1163"/>
    </location>
</feature>
<feature type="transmembrane region" description="Helical" evidence="10">
    <location>
        <begin position="821"/>
        <end position="843"/>
    </location>
</feature>
<evidence type="ECO:0000256" key="2">
    <source>
        <dbReference type="ARBA" id="ARBA00007801"/>
    </source>
</evidence>
<comment type="similarity">
    <text evidence="2">Belongs to the PheA/TfdB FAD monooxygenase family.</text>
</comment>
<dbReference type="InterPro" id="IPR038220">
    <property type="entry name" value="PHOX_C_sf"/>
</dbReference>
<dbReference type="GO" id="GO:0016491">
    <property type="term" value="F:oxidoreductase activity"/>
    <property type="evidence" value="ECO:0007669"/>
    <property type="project" value="UniProtKB-KW"/>
</dbReference>
<evidence type="ECO:0000256" key="5">
    <source>
        <dbReference type="ARBA" id="ARBA00022827"/>
    </source>
</evidence>
<feature type="transmembrane region" description="Helical" evidence="10">
    <location>
        <begin position="768"/>
        <end position="787"/>
    </location>
</feature>
<feature type="transmembrane region" description="Helical" evidence="10">
    <location>
        <begin position="1074"/>
        <end position="1094"/>
    </location>
</feature>
<feature type="transmembrane region" description="Helical" evidence="10">
    <location>
        <begin position="727"/>
        <end position="748"/>
    </location>
</feature>
<evidence type="ECO:0000256" key="9">
    <source>
        <dbReference type="SAM" id="MobiDB-lite"/>
    </source>
</evidence>
<dbReference type="PANTHER" id="PTHR23502:SF60">
    <property type="entry name" value="MAJOR FACILITATOR SUPERFAMILY (MFS) PROFILE DOMAIN-CONTAINING PROTEIN-RELATED"/>
    <property type="match status" value="1"/>
</dbReference>
<dbReference type="InterPro" id="IPR036249">
    <property type="entry name" value="Thioredoxin-like_sf"/>
</dbReference>
<keyword evidence="5" id="KW-0274">FAD</keyword>
<dbReference type="GO" id="GO:0022857">
    <property type="term" value="F:transmembrane transporter activity"/>
    <property type="evidence" value="ECO:0007669"/>
    <property type="project" value="InterPro"/>
</dbReference>
<evidence type="ECO:0000256" key="4">
    <source>
        <dbReference type="ARBA" id="ARBA00022692"/>
    </source>
</evidence>
<dbReference type="GO" id="GO:0016020">
    <property type="term" value="C:membrane"/>
    <property type="evidence" value="ECO:0007669"/>
    <property type="project" value="UniProtKB-SubCell"/>
</dbReference>
<evidence type="ECO:0000256" key="8">
    <source>
        <dbReference type="ARBA" id="ARBA00023136"/>
    </source>
</evidence>
<dbReference type="InterPro" id="IPR012941">
    <property type="entry name" value="Phe_hydrox_C_dim_dom"/>
</dbReference>
<name>A0A5N5WNY8_9EURO</name>
<reference evidence="12 13" key="1">
    <citation type="submission" date="2019-04" db="EMBL/GenBank/DDBJ databases">
        <title>Friends and foes A comparative genomics study of 23 Aspergillus species from section Flavi.</title>
        <authorList>
            <consortium name="DOE Joint Genome Institute"/>
            <person name="Kjaerbolling I."/>
            <person name="Vesth T."/>
            <person name="Frisvad J.C."/>
            <person name="Nybo J.L."/>
            <person name="Theobald S."/>
            <person name="Kildgaard S."/>
            <person name="Isbrandt T."/>
            <person name="Kuo A."/>
            <person name="Sato A."/>
            <person name="Lyhne E.K."/>
            <person name="Kogle M.E."/>
            <person name="Wiebenga A."/>
            <person name="Kun R.S."/>
            <person name="Lubbers R.J."/>
            <person name="Makela M.R."/>
            <person name="Barry K."/>
            <person name="Chovatia M."/>
            <person name="Clum A."/>
            <person name="Daum C."/>
            <person name="Haridas S."/>
            <person name="He G."/>
            <person name="LaButti K."/>
            <person name="Lipzen A."/>
            <person name="Mondo S."/>
            <person name="Riley R."/>
            <person name="Salamov A."/>
            <person name="Simmons B.A."/>
            <person name="Magnuson J.K."/>
            <person name="Henrissat B."/>
            <person name="Mortensen U.H."/>
            <person name="Larsen T.O."/>
            <person name="Devries R.P."/>
            <person name="Grigoriev I.V."/>
            <person name="Machida M."/>
            <person name="Baker S.E."/>
            <person name="Andersen M.R."/>
        </authorList>
    </citation>
    <scope>NUCLEOTIDE SEQUENCE [LARGE SCALE GENOMIC DNA]</scope>
    <source>
        <strain evidence="12 13">CBS 151.66</strain>
    </source>
</reference>
<dbReference type="Pfam" id="PF01494">
    <property type="entry name" value="FAD_binding_3"/>
    <property type="match status" value="1"/>
</dbReference>
<gene>
    <name evidence="12" type="ORF">BDV29DRAFT_161453</name>
</gene>
<evidence type="ECO:0000256" key="7">
    <source>
        <dbReference type="ARBA" id="ARBA00023002"/>
    </source>
</evidence>
<feature type="transmembrane region" description="Helical" evidence="10">
    <location>
        <begin position="1135"/>
        <end position="1156"/>
    </location>
</feature>
<feature type="transmembrane region" description="Helical" evidence="10">
    <location>
        <begin position="998"/>
        <end position="1021"/>
    </location>
</feature>
<evidence type="ECO:0000256" key="6">
    <source>
        <dbReference type="ARBA" id="ARBA00022989"/>
    </source>
</evidence>
<keyword evidence="3" id="KW-0285">Flavoprotein</keyword>
<dbReference type="SUPFAM" id="SSF103473">
    <property type="entry name" value="MFS general substrate transporter"/>
    <property type="match status" value="1"/>
</dbReference>
<keyword evidence="6 10" id="KW-1133">Transmembrane helix</keyword>
<dbReference type="Gene3D" id="1.20.1250.20">
    <property type="entry name" value="MFS general substrate transporter like domains"/>
    <property type="match status" value="1"/>
</dbReference>
<dbReference type="Gene3D" id="3.30.9.10">
    <property type="entry name" value="D-Amino Acid Oxidase, subunit A, domain 2"/>
    <property type="match status" value="1"/>
</dbReference>
<dbReference type="OrthoDB" id="1716816at2759"/>
<feature type="compositionally biased region" description="Polar residues" evidence="9">
    <location>
        <begin position="687"/>
        <end position="702"/>
    </location>
</feature>
<sequence>MPVFTEYSAASRELRVLPSFAPPLPRLSPPFTPDGHAEKYEVVIVGAGPAGLMLNLLLSRYGLSDDSLLCVDAKPGTLKSGQADGLQPRTLEVLKSLGVADEILNDGCHMEEVAFWNPSASKDEIIERTSIIPNVAVPARYQHEVTIHQGRIERVLETDLLRYSKRGVQRNTKILDARIDEAGDPEFPVVADLEADGQRRTVRAKHLVGADGAHSTVRRCMGLQLVGESMDHIWGVVDLVIDTDFPDIRRRCAIHSPAGSVMVIPRERIATGDYLTRLYVQVPEEAPPDPNQIPVNGSDESLKADARARRSKVTLESIFQYAADAFKPYCIRPKENGAVDWWAAYQIGQRVSDNFTVKDSKGVNRVFIVGDACHTHSPKAGQGMNVSMMDSYNLAWKLAYSINGLTPDSAVSGRPDTLLDTYHAERHTIAQELIEFDRAFSSMFSGKMRSAEDGIDGLTHDQFLEAFSTGNGFTSGCGIEYPENLTVDKTLEQGIKNPIIGTDYLSGILRPGRRLLDVRLKRHADGNRRHLQDDFLSTGRFRILCLASSDLLEPQGVSAKTLTTLGTSVIPRYPVSTIEQVVIHPRLSKSFTWRNVPLELKKFSEMRFHSGYEMDDVYKIYGVDPAQGAMAVIRPDGYIGVIAALDDVKRVDSPKGSATGSEKNKPELGLAAVKDVNERQVDLEKGAQQSPSDLGKSNSPQQDPKLVTWNGPDDPENPKNWPTKKKWGAALIVSCFTFISPVMSSMVAPALQTMKSDFNIQDEVVSQLLLSIFVLAYAFGPLFLGPLSEIYGRVIVLQLANLFFLIFNIACGVSQTATQMIVFRFLAGLGGSAPLAIGGGVLSDCFLPEERGKSIAVYSLAPLLGPAVGPIAGGFIAERTTWRWVFYATSIADGIIQLVGLLYLRETYAPKVLRTRAEKIRKETGDASYQTEAERQNKTLPEVLRTALIRPFRLLATQPIVQALAIYMAYVYGVLYLMSSTFPALWTSPEYYNESTGIGGLNYISLGLGYFLGSQICARLNDHIYRRLKSRHNGTGKPEFRTPLLSIAAILNPVGLFIYGWTAQTHCHWIAPNIGALLLAMGNIVAMQCIQTYFVDAYTRFAASALAAGSFLRSIAGFGFPLFAPYMYQTLHYGWGNSLLAFLSILIGVPAPIFLWKYGERLRKMSPYAAG</sequence>
<dbReference type="Gene3D" id="3.50.50.60">
    <property type="entry name" value="FAD/NAD(P)-binding domain"/>
    <property type="match status" value="1"/>
</dbReference>
<evidence type="ECO:0000313" key="13">
    <source>
        <dbReference type="Proteomes" id="UP000326565"/>
    </source>
</evidence>
<dbReference type="SUPFAM" id="SSF52833">
    <property type="entry name" value="Thioredoxin-like"/>
    <property type="match status" value="1"/>
</dbReference>
<dbReference type="InterPro" id="IPR002938">
    <property type="entry name" value="FAD-bd"/>
</dbReference>
<dbReference type="Pfam" id="PF07976">
    <property type="entry name" value="Phe_hydrox_dim"/>
    <property type="match status" value="1"/>
</dbReference>
<dbReference type="EMBL" id="ML732342">
    <property type="protein sequence ID" value="KAB8069417.1"/>
    <property type="molecule type" value="Genomic_DNA"/>
</dbReference>
<dbReference type="CDD" id="cd17323">
    <property type="entry name" value="MFS_Tpo1_MDR_like"/>
    <property type="match status" value="1"/>
</dbReference>
<dbReference type="InterPro" id="IPR036188">
    <property type="entry name" value="FAD/NAD-bd_sf"/>
</dbReference>
<dbReference type="PROSITE" id="PS50850">
    <property type="entry name" value="MFS"/>
    <property type="match status" value="1"/>
</dbReference>
<evidence type="ECO:0000313" key="12">
    <source>
        <dbReference type="EMBL" id="KAB8069417.1"/>
    </source>
</evidence>
<keyword evidence="13" id="KW-1185">Reference proteome</keyword>
<feature type="transmembrane region" description="Helical" evidence="10">
    <location>
        <begin position="1042"/>
        <end position="1062"/>
    </location>
</feature>
<dbReference type="Pfam" id="PF07690">
    <property type="entry name" value="MFS_1"/>
    <property type="match status" value="1"/>
</dbReference>
<keyword evidence="4 10" id="KW-0812">Transmembrane</keyword>
<keyword evidence="7" id="KW-0560">Oxidoreductase</keyword>
<feature type="transmembrane region" description="Helical" evidence="10">
    <location>
        <begin position="1101"/>
        <end position="1123"/>
    </location>
</feature>
<evidence type="ECO:0000256" key="3">
    <source>
        <dbReference type="ARBA" id="ARBA00022630"/>
    </source>
</evidence>
<dbReference type="PANTHER" id="PTHR23502">
    <property type="entry name" value="MAJOR FACILITATOR SUPERFAMILY"/>
    <property type="match status" value="1"/>
</dbReference>
<feature type="transmembrane region" description="Helical" evidence="10">
    <location>
        <begin position="960"/>
        <end position="978"/>
    </location>
</feature>
<dbReference type="CDD" id="cd02979">
    <property type="entry name" value="PHOX_C"/>
    <property type="match status" value="1"/>
</dbReference>
<dbReference type="Proteomes" id="UP000326565">
    <property type="component" value="Unassembled WGS sequence"/>
</dbReference>
<proteinExistence type="inferred from homology"/>
<organism evidence="12 13">
    <name type="scientific">Aspergillus leporis</name>
    <dbReference type="NCBI Taxonomy" id="41062"/>
    <lineage>
        <taxon>Eukaryota</taxon>
        <taxon>Fungi</taxon>
        <taxon>Dikarya</taxon>
        <taxon>Ascomycota</taxon>
        <taxon>Pezizomycotina</taxon>
        <taxon>Eurotiomycetes</taxon>
        <taxon>Eurotiomycetidae</taxon>
        <taxon>Eurotiales</taxon>
        <taxon>Aspergillaceae</taxon>
        <taxon>Aspergillus</taxon>
        <taxon>Aspergillus subgen. Circumdati</taxon>
    </lineage>
</organism>
<feature type="transmembrane region" description="Helical" evidence="10">
    <location>
        <begin position="794"/>
        <end position="815"/>
    </location>
</feature>
<dbReference type="Gene3D" id="3.40.30.20">
    <property type="match status" value="1"/>
</dbReference>